<organism evidence="1">
    <name type="scientific">Ochrobactrum phage ORM_20</name>
    <dbReference type="NCBI Taxonomy" id="2985243"/>
    <lineage>
        <taxon>Viruses</taxon>
    </lineage>
</organism>
<reference evidence="1" key="1">
    <citation type="submission" date="2022-10" db="EMBL/GenBank/DDBJ databases">
        <authorList>
            <person name="Meaden S."/>
        </authorList>
    </citation>
    <scope>NUCLEOTIDE SEQUENCE</scope>
</reference>
<sequence length="65" mass="7791">MIKEDMIRYAAKAIEYQKQIIEYYESRPMNYLDRDIRTRVIAAAKKEIEYHENVINLVIEGKLKA</sequence>
<dbReference type="EMBL" id="OX359470">
    <property type="protein sequence ID" value="CAI3971160.1"/>
    <property type="molecule type" value="Genomic_DNA"/>
</dbReference>
<proteinExistence type="predicted"/>
<protein>
    <submittedName>
        <fullName evidence="1">Uncharacterized protein</fullName>
    </submittedName>
</protein>
<gene>
    <name evidence="1" type="ORF">ORM20_00111</name>
</gene>
<evidence type="ECO:0000313" key="1">
    <source>
        <dbReference type="EMBL" id="CAI3971160.1"/>
    </source>
</evidence>
<name>A0A9N6ZGA1_9VIRU</name>
<accession>A0A9N6ZGA1</accession>